<evidence type="ECO:0000259" key="2">
    <source>
        <dbReference type="Pfam" id="PF13509"/>
    </source>
</evidence>
<keyword evidence="5" id="KW-1185">Reference proteome</keyword>
<evidence type="ECO:0000313" key="4">
    <source>
        <dbReference type="EMBL" id="BBE20522.1"/>
    </source>
</evidence>
<evidence type="ECO:0000256" key="1">
    <source>
        <dbReference type="PIRNR" id="PIRNR012524"/>
    </source>
</evidence>
<protein>
    <recommendedName>
        <fullName evidence="6">S1 RNA binding domain</fullName>
    </recommendedName>
</protein>
<dbReference type="PIRSF" id="PIRSF012524">
    <property type="entry name" value="YitL_S1"/>
    <property type="match status" value="1"/>
</dbReference>
<sequence length="279" mass="31761">MTEIGKINHLEVVKEVDFGIYLDGGDLGEILMPKRYVPEGTMPGDTLETFIYLDSEDRLVATTEKPLAMVEEFALLQVVSVTPVGAFLNWGLPKDLFVPFREQRQPMEEGKKYLVYVYVDTNTKRIAASSKIEQYLDNIPVDYDLDEEVDLIIVNETDLGYNAIIDNSHFGILYKNEVFQPLNPGDKVQGFIKKIRTDGKIDLCLQKSGYEKISSFVDRIIAELQKNKGFLPLTDKSSPEEIYKTFKISKKNFKAAIGALYKKRFIAIEENGIRLLDIK</sequence>
<reference evidence="4" key="1">
    <citation type="journal article" date="2020" name="Int. J. Syst. Evol. Microbiol.">
        <title>Aquipluma nitroreducens gen. nov. sp. nov., a novel facultatively anaerobic bacterium isolated from a freshwater lake.</title>
        <authorList>
            <person name="Watanabe M."/>
            <person name="Kojima H."/>
            <person name="Fukui M."/>
        </authorList>
    </citation>
    <scope>NUCLEOTIDE SEQUENCE</scope>
    <source>
        <strain evidence="4">MeG22</strain>
    </source>
</reference>
<dbReference type="PANTHER" id="PTHR37296:SF1">
    <property type="entry name" value="CONSERVED VIRULENCE FACTOR B"/>
    <property type="match status" value="1"/>
</dbReference>
<dbReference type="InterPro" id="IPR012340">
    <property type="entry name" value="NA-bd_OB-fold"/>
</dbReference>
<dbReference type="InterPro" id="IPR036388">
    <property type="entry name" value="WH-like_DNA-bd_sf"/>
</dbReference>
<evidence type="ECO:0000313" key="5">
    <source>
        <dbReference type="Proteomes" id="UP001193389"/>
    </source>
</evidence>
<name>A0A5K7SFW0_9BACT</name>
<dbReference type="Pfam" id="PF13509">
    <property type="entry name" value="S1_2"/>
    <property type="match status" value="1"/>
</dbReference>
<dbReference type="InterPro" id="IPR014464">
    <property type="entry name" value="CvfB_fam"/>
</dbReference>
<dbReference type="Gene3D" id="1.10.10.10">
    <property type="entry name" value="Winged helix-like DNA-binding domain superfamily/Winged helix DNA-binding domain"/>
    <property type="match status" value="1"/>
</dbReference>
<feature type="domain" description="Conserved virulence factor B-like winged helix" evidence="3">
    <location>
        <begin position="218"/>
        <end position="275"/>
    </location>
</feature>
<evidence type="ECO:0000259" key="3">
    <source>
        <dbReference type="Pfam" id="PF17783"/>
    </source>
</evidence>
<accession>A0A5K7SFW0</accession>
<dbReference type="InterPro" id="IPR040764">
    <property type="entry name" value="CvfB_WH"/>
</dbReference>
<dbReference type="Proteomes" id="UP001193389">
    <property type="component" value="Chromosome"/>
</dbReference>
<proteinExistence type="inferred from homology"/>
<dbReference type="InterPro" id="IPR039566">
    <property type="entry name" value="CvfB_S1_st"/>
</dbReference>
<comment type="similarity">
    <text evidence="1">Belongs to the CvfB family.</text>
</comment>
<dbReference type="RefSeq" id="WP_318348665.1">
    <property type="nucleotide sequence ID" value="NZ_AP018694.1"/>
</dbReference>
<dbReference type="PANTHER" id="PTHR37296">
    <property type="entry name" value="CONSERVED VIRULENCE FACTOR B"/>
    <property type="match status" value="1"/>
</dbReference>
<dbReference type="EMBL" id="AP018694">
    <property type="protein sequence ID" value="BBE20522.1"/>
    <property type="molecule type" value="Genomic_DNA"/>
</dbReference>
<organism evidence="4 5">
    <name type="scientific">Aquipluma nitroreducens</name>
    <dbReference type="NCBI Taxonomy" id="2010828"/>
    <lineage>
        <taxon>Bacteria</taxon>
        <taxon>Pseudomonadati</taxon>
        <taxon>Bacteroidota</taxon>
        <taxon>Bacteroidia</taxon>
        <taxon>Marinilabiliales</taxon>
        <taxon>Prolixibacteraceae</taxon>
        <taxon>Aquipluma</taxon>
    </lineage>
</organism>
<feature type="domain" description="Conserved virulence factor B first S1" evidence="2">
    <location>
        <begin position="4"/>
        <end position="63"/>
    </location>
</feature>
<dbReference type="AlphaFoldDB" id="A0A5K7SFW0"/>
<dbReference type="Pfam" id="PF17783">
    <property type="entry name" value="WHD_CvfB"/>
    <property type="match status" value="1"/>
</dbReference>
<evidence type="ECO:0008006" key="6">
    <source>
        <dbReference type="Google" id="ProtNLM"/>
    </source>
</evidence>
<dbReference type="KEGG" id="anf:AQPE_4715"/>
<dbReference type="Gene3D" id="2.40.50.140">
    <property type="entry name" value="Nucleic acid-binding proteins"/>
    <property type="match status" value="2"/>
</dbReference>
<gene>
    <name evidence="4" type="ORF">AQPE_4715</name>
</gene>